<dbReference type="InterPro" id="IPR003729">
    <property type="entry name" value="Bi_nuclease_dom"/>
</dbReference>
<dbReference type="Pfam" id="PF02577">
    <property type="entry name" value="BFN_dom"/>
    <property type="match status" value="1"/>
</dbReference>
<accession>A0A445N1F5</accession>
<dbReference type="SUPFAM" id="SSF103256">
    <property type="entry name" value="Hypothetical protein TM0160"/>
    <property type="match status" value="1"/>
</dbReference>
<protein>
    <recommendedName>
        <fullName evidence="1">BFN domain-containing protein</fullName>
    </recommendedName>
</protein>
<gene>
    <name evidence="2" type="ORF">PITCH_A640073</name>
</gene>
<reference evidence="2" key="1">
    <citation type="submission" date="2018-01" db="EMBL/GenBank/DDBJ databases">
        <authorList>
            <person name="Regsiter A."/>
            <person name="William W."/>
        </authorList>
    </citation>
    <scope>NUCLEOTIDE SEQUENCE</scope>
    <source>
        <strain evidence="2">TRIP AH-1</strain>
    </source>
</reference>
<evidence type="ECO:0000259" key="1">
    <source>
        <dbReference type="PROSITE" id="PS51658"/>
    </source>
</evidence>
<feature type="domain" description="BFN" evidence="1">
    <location>
        <begin position="1"/>
        <end position="137"/>
    </location>
</feature>
<dbReference type="InterPro" id="IPR036104">
    <property type="entry name" value="BFN_sf"/>
</dbReference>
<dbReference type="AlphaFoldDB" id="A0A445N1F5"/>
<dbReference type="GO" id="GO:0004518">
    <property type="term" value="F:nuclease activity"/>
    <property type="evidence" value="ECO:0007669"/>
    <property type="project" value="InterPro"/>
</dbReference>
<dbReference type="Gene3D" id="3.10.690.10">
    <property type="entry name" value="Bifunctional nuclease domain"/>
    <property type="match status" value="1"/>
</dbReference>
<dbReference type="PROSITE" id="PS51658">
    <property type="entry name" value="BFN"/>
    <property type="match status" value="1"/>
</dbReference>
<organism evidence="2">
    <name type="scientific">uncultured Desulfobacterium sp</name>
    <dbReference type="NCBI Taxonomy" id="201089"/>
    <lineage>
        <taxon>Bacteria</taxon>
        <taxon>Pseudomonadati</taxon>
        <taxon>Thermodesulfobacteriota</taxon>
        <taxon>Desulfobacteria</taxon>
        <taxon>Desulfobacterales</taxon>
        <taxon>Desulfobacteriaceae</taxon>
        <taxon>Desulfobacterium</taxon>
        <taxon>environmental samples</taxon>
    </lineage>
</organism>
<evidence type="ECO:0000313" key="2">
    <source>
        <dbReference type="EMBL" id="SPD75530.1"/>
    </source>
</evidence>
<sequence>MTDNAMIKIGWVHLESDANMGKMVILKEGAEEDRYFLMFVGNAEFAAIAKEKGMVDSPRPITHEFYLKILGMLAVEFLRVEIYAVRNETYYANVVIRINDQEHAVDSRPSDAVALALNRGIPILVSSGLFNRRLTQKEIKEYESIIKRVNF</sequence>
<proteinExistence type="predicted"/>
<name>A0A445N1F5_9BACT</name>
<dbReference type="EMBL" id="OJIN01000208">
    <property type="protein sequence ID" value="SPD75530.1"/>
    <property type="molecule type" value="Genomic_DNA"/>
</dbReference>